<evidence type="ECO:0000313" key="5">
    <source>
        <dbReference type="EMBL" id="PIC23194.1"/>
    </source>
</evidence>
<reference evidence="6" key="1">
    <citation type="submission" date="2017-10" db="EMBL/GenBank/DDBJ databases">
        <title>Rapid genome shrinkage in a self-fertile nematode reveals novel sperm competition proteins.</title>
        <authorList>
            <person name="Yin D."/>
            <person name="Schwarz E.M."/>
            <person name="Thomas C.G."/>
            <person name="Felde R.L."/>
            <person name="Korf I.F."/>
            <person name="Cutter A.D."/>
            <person name="Schartner C.M."/>
            <person name="Ralston E.J."/>
            <person name="Meyer B.J."/>
            <person name="Haag E.S."/>
        </authorList>
    </citation>
    <scope>NUCLEOTIDE SEQUENCE [LARGE SCALE GENOMIC DNA]</scope>
    <source>
        <strain evidence="6">JU1422</strain>
    </source>
</reference>
<dbReference type="GO" id="GO:0006637">
    <property type="term" value="P:acyl-CoA metabolic process"/>
    <property type="evidence" value="ECO:0007669"/>
    <property type="project" value="InterPro"/>
</dbReference>
<dbReference type="OrthoDB" id="68328at2759"/>
<evidence type="ECO:0000256" key="2">
    <source>
        <dbReference type="ARBA" id="ARBA00022801"/>
    </source>
</evidence>
<dbReference type="GO" id="GO:0009062">
    <property type="term" value="P:fatty acid catabolic process"/>
    <property type="evidence" value="ECO:0007669"/>
    <property type="project" value="TreeGrafter"/>
</dbReference>
<feature type="compositionally biased region" description="Low complexity" evidence="3">
    <location>
        <begin position="45"/>
        <end position="56"/>
    </location>
</feature>
<dbReference type="Pfam" id="PF13622">
    <property type="entry name" value="4HBT_3"/>
    <property type="match status" value="1"/>
</dbReference>
<dbReference type="GO" id="GO:0005782">
    <property type="term" value="C:peroxisomal matrix"/>
    <property type="evidence" value="ECO:0007669"/>
    <property type="project" value="TreeGrafter"/>
</dbReference>
<proteinExistence type="inferred from homology"/>
<dbReference type="InterPro" id="IPR049449">
    <property type="entry name" value="TesB_ACOT8-like_N"/>
</dbReference>
<dbReference type="STRING" id="1611254.A0A2G5T712"/>
<dbReference type="AlphaFoldDB" id="A0A2G5T712"/>
<comment type="caution">
    <text evidence="5">The sequence shown here is derived from an EMBL/GenBank/DDBJ whole genome shotgun (WGS) entry which is preliminary data.</text>
</comment>
<dbReference type="CDD" id="cd03445">
    <property type="entry name" value="Thioesterase_II_repeat2"/>
    <property type="match status" value="1"/>
</dbReference>
<evidence type="ECO:0000256" key="1">
    <source>
        <dbReference type="ARBA" id="ARBA00006538"/>
    </source>
</evidence>
<evidence type="ECO:0000313" key="6">
    <source>
        <dbReference type="Proteomes" id="UP000230233"/>
    </source>
</evidence>
<protein>
    <recommendedName>
        <fullName evidence="4">Acyl-CoA thioesterase-like N-terminal HotDog domain-containing protein</fullName>
    </recommendedName>
</protein>
<dbReference type="PANTHER" id="PTHR11066:SF48">
    <property type="entry name" value="ACYL-COA THIOESTERASE II"/>
    <property type="match status" value="1"/>
</dbReference>
<dbReference type="Proteomes" id="UP000230233">
    <property type="component" value="Chromosome V"/>
</dbReference>
<dbReference type="GO" id="GO:0047617">
    <property type="term" value="F:fatty acyl-CoA hydrolase activity"/>
    <property type="evidence" value="ECO:0007669"/>
    <property type="project" value="InterPro"/>
</dbReference>
<dbReference type="EMBL" id="PDUG01000005">
    <property type="protein sequence ID" value="PIC23194.1"/>
    <property type="molecule type" value="Genomic_DNA"/>
</dbReference>
<feature type="domain" description="Acyl-CoA thioesterase-like N-terminal HotDog" evidence="4">
    <location>
        <begin position="119"/>
        <end position="195"/>
    </location>
</feature>
<dbReference type="InterPro" id="IPR042171">
    <property type="entry name" value="Acyl-CoA_hotdog"/>
</dbReference>
<dbReference type="InterPro" id="IPR029069">
    <property type="entry name" value="HotDog_dom_sf"/>
</dbReference>
<evidence type="ECO:0000256" key="3">
    <source>
        <dbReference type="SAM" id="MobiDB-lite"/>
    </source>
</evidence>
<feature type="region of interest" description="Disordered" evidence="3">
    <location>
        <begin position="27"/>
        <end position="67"/>
    </location>
</feature>
<organism evidence="5 6">
    <name type="scientific">Caenorhabditis nigoni</name>
    <dbReference type="NCBI Taxonomy" id="1611254"/>
    <lineage>
        <taxon>Eukaryota</taxon>
        <taxon>Metazoa</taxon>
        <taxon>Ecdysozoa</taxon>
        <taxon>Nematoda</taxon>
        <taxon>Chromadorea</taxon>
        <taxon>Rhabditida</taxon>
        <taxon>Rhabditina</taxon>
        <taxon>Rhabditomorpha</taxon>
        <taxon>Rhabditoidea</taxon>
        <taxon>Rhabditidae</taxon>
        <taxon>Peloderinae</taxon>
        <taxon>Caenorhabditis</taxon>
    </lineage>
</organism>
<dbReference type="SUPFAM" id="SSF54637">
    <property type="entry name" value="Thioesterase/thiol ester dehydrase-isomerase"/>
    <property type="match status" value="1"/>
</dbReference>
<dbReference type="Gene3D" id="2.40.160.210">
    <property type="entry name" value="Acyl-CoA thioesterase, double hotdog domain"/>
    <property type="match status" value="1"/>
</dbReference>
<name>A0A2G5T712_9PELO</name>
<keyword evidence="2" id="KW-0378">Hydrolase</keyword>
<keyword evidence="6" id="KW-1185">Reference proteome</keyword>
<evidence type="ECO:0000259" key="4">
    <source>
        <dbReference type="Pfam" id="PF13622"/>
    </source>
</evidence>
<gene>
    <name evidence="5" type="primary">Cnig_chr_V.g16977</name>
    <name evidence="5" type="ORF">B9Z55_016977</name>
</gene>
<dbReference type="InterPro" id="IPR003703">
    <property type="entry name" value="Acyl_CoA_thio"/>
</dbReference>
<dbReference type="PANTHER" id="PTHR11066">
    <property type="entry name" value="ACYL-COA THIOESTERASE"/>
    <property type="match status" value="1"/>
</dbReference>
<accession>A0A2G5T712</accession>
<comment type="similarity">
    <text evidence="1">Belongs to the C/M/P thioester hydrolase family.</text>
</comment>
<sequence>MLAGCRTTARCAFKTTARLALQTRFTTTTTSGMSTPPLESHFAHRPQPVSSQPSRSMEMDDQNGHPHYPSLLNVTHIDMTSRAEDIRAGLIDTFLNLERVDKNLYLARHLLKGRISLPVVYGGQVIGQALSAATATVDVGFVPNSLHSYFVQSGNVNRPILYQVDRIRDGKSFCTRLVKALQDGEAIFTVQISFHRVSGFLAILTIFSTLEMLKMN</sequence>